<keyword evidence="2" id="KW-1185">Reference proteome</keyword>
<organism evidence="1 2">
    <name type="scientific">Paenibacillus provencensis</name>
    <dbReference type="NCBI Taxonomy" id="441151"/>
    <lineage>
        <taxon>Bacteria</taxon>
        <taxon>Bacillati</taxon>
        <taxon>Bacillota</taxon>
        <taxon>Bacilli</taxon>
        <taxon>Bacillales</taxon>
        <taxon>Paenibacillaceae</taxon>
        <taxon>Paenibacillus</taxon>
    </lineage>
</organism>
<protein>
    <recommendedName>
        <fullName evidence="3">YhzD-like protein</fullName>
    </recommendedName>
</protein>
<accession>A0ABW3PPJ2</accession>
<sequence length="76" mass="8890">MQAEITEFYVLTECGRTFAWSAVDYSSLMKELVFKGYRAKEVMPLSEYEAEVITSEEQQRLTDELYRAIEELKHSA</sequence>
<evidence type="ECO:0000313" key="2">
    <source>
        <dbReference type="Proteomes" id="UP001597169"/>
    </source>
</evidence>
<dbReference type="EMBL" id="JBHTKX010000001">
    <property type="protein sequence ID" value="MFD1126598.1"/>
    <property type="molecule type" value="Genomic_DNA"/>
</dbReference>
<evidence type="ECO:0000313" key="1">
    <source>
        <dbReference type="EMBL" id="MFD1126598.1"/>
    </source>
</evidence>
<dbReference type="Proteomes" id="UP001597169">
    <property type="component" value="Unassembled WGS sequence"/>
</dbReference>
<comment type="caution">
    <text evidence="1">The sequence shown here is derived from an EMBL/GenBank/DDBJ whole genome shotgun (WGS) entry which is preliminary data.</text>
</comment>
<gene>
    <name evidence="1" type="ORF">ACFQ3J_00220</name>
</gene>
<reference evidence="2" key="1">
    <citation type="journal article" date="2019" name="Int. J. Syst. Evol. Microbiol.">
        <title>The Global Catalogue of Microorganisms (GCM) 10K type strain sequencing project: providing services to taxonomists for standard genome sequencing and annotation.</title>
        <authorList>
            <consortium name="The Broad Institute Genomics Platform"/>
            <consortium name="The Broad Institute Genome Sequencing Center for Infectious Disease"/>
            <person name="Wu L."/>
            <person name="Ma J."/>
        </authorList>
    </citation>
    <scope>NUCLEOTIDE SEQUENCE [LARGE SCALE GENOMIC DNA]</scope>
    <source>
        <strain evidence="2">CCUG 53519</strain>
    </source>
</reference>
<dbReference type="RefSeq" id="WP_379292251.1">
    <property type="nucleotide sequence ID" value="NZ_JBHTKX010000001.1"/>
</dbReference>
<proteinExistence type="predicted"/>
<evidence type="ECO:0008006" key="3">
    <source>
        <dbReference type="Google" id="ProtNLM"/>
    </source>
</evidence>
<name>A0ABW3PPJ2_9BACL</name>